<reference evidence="2 3" key="1">
    <citation type="submission" date="2019-03" db="EMBL/GenBank/DDBJ databases">
        <title>Bradyrhizobium strains diversity.</title>
        <authorList>
            <person name="Urquiaga M.C.O."/>
            <person name="Hungria M."/>
            <person name="Delamuta J.R.M."/>
            <person name="Klepa M.S."/>
        </authorList>
    </citation>
    <scope>NUCLEOTIDE SEQUENCE [LARGE SCALE GENOMIC DNA]</scope>
    <source>
        <strain evidence="2 3">CNPSo 3426</strain>
    </source>
</reference>
<dbReference type="PROSITE" id="PS51257">
    <property type="entry name" value="PROKAR_LIPOPROTEIN"/>
    <property type="match status" value="1"/>
</dbReference>
<dbReference type="EMBL" id="SPQS01000006">
    <property type="protein sequence ID" value="TFV76574.1"/>
    <property type="molecule type" value="Genomic_DNA"/>
</dbReference>
<dbReference type="Proteomes" id="UP000297700">
    <property type="component" value="Unassembled WGS sequence"/>
</dbReference>
<comment type="caution">
    <text evidence="2">The sequence shown here is derived from an EMBL/GenBank/DDBJ whole genome shotgun (WGS) entry which is preliminary data.</text>
</comment>
<protein>
    <recommendedName>
        <fullName evidence="4">PEGA domain-containing protein</fullName>
    </recommendedName>
</protein>
<feature type="compositionally biased region" description="Low complexity" evidence="1">
    <location>
        <begin position="148"/>
        <end position="166"/>
    </location>
</feature>
<proteinExistence type="predicted"/>
<evidence type="ECO:0000313" key="2">
    <source>
        <dbReference type="EMBL" id="TFV76574.1"/>
    </source>
</evidence>
<dbReference type="AlphaFoldDB" id="A0A4Y9P8J3"/>
<feature type="region of interest" description="Disordered" evidence="1">
    <location>
        <begin position="110"/>
        <end position="175"/>
    </location>
</feature>
<evidence type="ECO:0000313" key="3">
    <source>
        <dbReference type="Proteomes" id="UP000297700"/>
    </source>
</evidence>
<name>A0A4Y9P8J3_9BRAD</name>
<accession>A0A4Y9P8J3</accession>
<gene>
    <name evidence="2" type="ORF">E4K64_13485</name>
</gene>
<evidence type="ECO:0000256" key="1">
    <source>
        <dbReference type="SAM" id="MobiDB-lite"/>
    </source>
</evidence>
<feature type="compositionally biased region" description="Basic residues" evidence="1">
    <location>
        <begin position="135"/>
        <end position="147"/>
    </location>
</feature>
<organism evidence="2 3">
    <name type="scientific">Bradyrhizobium frederickii</name>
    <dbReference type="NCBI Taxonomy" id="2560054"/>
    <lineage>
        <taxon>Bacteria</taxon>
        <taxon>Pseudomonadati</taxon>
        <taxon>Pseudomonadota</taxon>
        <taxon>Alphaproteobacteria</taxon>
        <taxon>Hyphomicrobiales</taxon>
        <taxon>Nitrobacteraceae</taxon>
        <taxon>Bradyrhizobium</taxon>
    </lineage>
</organism>
<evidence type="ECO:0008006" key="4">
    <source>
        <dbReference type="Google" id="ProtNLM"/>
    </source>
</evidence>
<sequence length="175" mass="17991">MAVRRSRSGWVMRRVSAVALAGAGLLGAASLGGCSSMSWDVFKSTPPTVQVRLESNPPGADATTSLGPGCKTPCSVSVPAPDVPFTVAFALPKYQPASVPVNLIRNPGDFTTPASVTTDPNPVFAELQPATPPRPARKPHRPRKPKRAAAAPAAAPAQAIPAAASPFPDPNAGRR</sequence>